<dbReference type="Proteomes" id="UP000050961">
    <property type="component" value="Unassembled WGS sequence"/>
</dbReference>
<reference evidence="2 3" key="1">
    <citation type="journal article" date="2015" name="Genome Announc.">
        <title>Expanding the biotechnology potential of lactobacilli through comparative genomics of 213 strains and associated genera.</title>
        <authorList>
            <person name="Sun Z."/>
            <person name="Harris H.M."/>
            <person name="McCann A."/>
            <person name="Guo C."/>
            <person name="Argimon S."/>
            <person name="Zhang W."/>
            <person name="Yang X."/>
            <person name="Jeffery I.B."/>
            <person name="Cooney J.C."/>
            <person name="Kagawa T.F."/>
            <person name="Liu W."/>
            <person name="Song Y."/>
            <person name="Salvetti E."/>
            <person name="Wrobel A."/>
            <person name="Rasinkangas P."/>
            <person name="Parkhill J."/>
            <person name="Rea M.C."/>
            <person name="O'Sullivan O."/>
            <person name="Ritari J."/>
            <person name="Douillard F.P."/>
            <person name="Paul Ross R."/>
            <person name="Yang R."/>
            <person name="Briner A.E."/>
            <person name="Felis G.E."/>
            <person name="de Vos W.M."/>
            <person name="Barrangou R."/>
            <person name="Klaenhammer T.R."/>
            <person name="Caufield P.W."/>
            <person name="Cui Y."/>
            <person name="Zhang H."/>
            <person name="O'Toole P.W."/>
        </authorList>
    </citation>
    <scope>NUCLEOTIDE SEQUENCE [LARGE SCALE GENOMIC DNA]</scope>
    <source>
        <strain evidence="2 3">DSM 21376</strain>
    </source>
</reference>
<dbReference type="EMBL" id="AYZF01000017">
    <property type="protein sequence ID" value="KRN05566.1"/>
    <property type="molecule type" value="Genomic_DNA"/>
</dbReference>
<name>A0A023CUS0_9LACO</name>
<dbReference type="OrthoDB" id="5296450at2"/>
<dbReference type="Pfam" id="PF01841">
    <property type="entry name" value="Transglut_core"/>
    <property type="match status" value="1"/>
</dbReference>
<evidence type="ECO:0000313" key="2">
    <source>
        <dbReference type="EMBL" id="KRN05566.1"/>
    </source>
</evidence>
<evidence type="ECO:0000259" key="1">
    <source>
        <dbReference type="Pfam" id="PF01841"/>
    </source>
</evidence>
<dbReference type="InterPro" id="IPR038765">
    <property type="entry name" value="Papain-like_cys_pep_sf"/>
</dbReference>
<dbReference type="SUPFAM" id="SSF54001">
    <property type="entry name" value="Cysteine proteinases"/>
    <property type="match status" value="1"/>
</dbReference>
<dbReference type="eggNOG" id="COG1305">
    <property type="taxonomic scope" value="Bacteria"/>
</dbReference>
<dbReference type="PATRIC" id="fig|1423806.3.peg.2170"/>
<comment type="caution">
    <text evidence="2">The sequence shown here is derived from an EMBL/GenBank/DDBJ whole genome shotgun (WGS) entry which is preliminary data.</text>
</comment>
<dbReference type="PANTHER" id="PTHR33490:SF3">
    <property type="entry name" value="CONSERVED INTEGRAL MEMBRANE PROTEIN"/>
    <property type="match status" value="1"/>
</dbReference>
<dbReference type="PANTHER" id="PTHR33490">
    <property type="entry name" value="BLR5614 PROTEIN-RELATED"/>
    <property type="match status" value="1"/>
</dbReference>
<feature type="domain" description="Transglutaminase-like" evidence="1">
    <location>
        <begin position="27"/>
        <end position="136"/>
    </location>
</feature>
<accession>A0A023CUS0</accession>
<organism evidence="2 3">
    <name type="scientific">Liquorilactobacillus sucicola DSM 21376 = JCM 15457</name>
    <dbReference type="NCBI Taxonomy" id="1423806"/>
    <lineage>
        <taxon>Bacteria</taxon>
        <taxon>Bacillati</taxon>
        <taxon>Bacillota</taxon>
        <taxon>Bacilli</taxon>
        <taxon>Lactobacillales</taxon>
        <taxon>Lactobacillaceae</taxon>
        <taxon>Liquorilactobacillus</taxon>
    </lineage>
</organism>
<dbReference type="RefSeq" id="WP_034987141.1">
    <property type="nucleotide sequence ID" value="NZ_AYZF01000017.1"/>
</dbReference>
<gene>
    <name evidence="2" type="ORF">FD15_GL002129</name>
</gene>
<sequence length="201" mass="23140">MYLEYNDLNKYLQDLPELEINSVEIQNLSDKLFANATDEINIIDKAFRFVRDHIAHSHDIQASEVTRTAIEVLKAGHGICYAKSNLLAALLRNGKVPTGFCYQRLILFDKRKQPQYCIHALNAVYVSRYDRWIRIDSRGNKATVNAEFCPPKEKLAFSVDPTVGEINYPTIYAKPNRETMKTLQESTDVIQMYSHDLPEKI</sequence>
<dbReference type="InterPro" id="IPR002931">
    <property type="entry name" value="Transglutaminase-like"/>
</dbReference>
<proteinExistence type="predicted"/>
<keyword evidence="3" id="KW-1185">Reference proteome</keyword>
<evidence type="ECO:0000313" key="3">
    <source>
        <dbReference type="Proteomes" id="UP000050961"/>
    </source>
</evidence>
<protein>
    <recommendedName>
        <fullName evidence="1">Transglutaminase-like domain-containing protein</fullName>
    </recommendedName>
</protein>
<dbReference type="AlphaFoldDB" id="A0A023CUS0"/>
<dbReference type="Gene3D" id="3.10.620.30">
    <property type="match status" value="1"/>
</dbReference>